<evidence type="ECO:0000313" key="2">
    <source>
        <dbReference type="Proteomes" id="UP000494261"/>
    </source>
</evidence>
<name>A0A6P2LTG5_9BURK</name>
<dbReference type="Proteomes" id="UP000494261">
    <property type="component" value="Unassembled WGS sequence"/>
</dbReference>
<dbReference type="AlphaFoldDB" id="A0A6P2LTG5"/>
<proteinExistence type="predicted"/>
<dbReference type="RefSeq" id="WP_025496421.1">
    <property type="nucleotide sequence ID" value="NZ_CABVQC010000021.1"/>
</dbReference>
<gene>
    <name evidence="1" type="ORF">BLA13014_03308</name>
</gene>
<dbReference type="EMBL" id="CABVQC010000021">
    <property type="protein sequence ID" value="VWB72726.1"/>
    <property type="molecule type" value="Genomic_DNA"/>
</dbReference>
<accession>A0A6P2LTG5</accession>
<dbReference type="GeneID" id="99664948"/>
<evidence type="ECO:0000313" key="1">
    <source>
        <dbReference type="EMBL" id="VWB72726.1"/>
    </source>
</evidence>
<sequence length="191" mass="22484">MGRYQAEYAWEKIKRFDLVLAVEAMLESEVTTFSRPVENGELGVVNIQFTKDPEYLKDAGEHFGRLESLRILFKDVAPEDRFNFQSSLDATDAQYNINVKYRLPLLSAKFVQESERTFLKRMALFDLGFLLGQALDSDYYQGLLLKKFPDPRHKWERAIRSRVPFLDNAARIYVPPRPKHEPLQNRKYFDR</sequence>
<organism evidence="1 2">
    <name type="scientific">Burkholderia aenigmatica</name>
    <dbReference type="NCBI Taxonomy" id="2015348"/>
    <lineage>
        <taxon>Bacteria</taxon>
        <taxon>Pseudomonadati</taxon>
        <taxon>Pseudomonadota</taxon>
        <taxon>Betaproteobacteria</taxon>
        <taxon>Burkholderiales</taxon>
        <taxon>Burkholderiaceae</taxon>
        <taxon>Burkholderia</taxon>
        <taxon>Burkholderia cepacia complex</taxon>
    </lineage>
</organism>
<reference evidence="1 2" key="1">
    <citation type="submission" date="2019-09" db="EMBL/GenBank/DDBJ databases">
        <authorList>
            <person name="Depoorter E."/>
        </authorList>
    </citation>
    <scope>NUCLEOTIDE SEQUENCE [LARGE SCALE GENOMIC DNA]</scope>
    <source>
        <strain evidence="1">LMG 13014</strain>
    </source>
</reference>
<protein>
    <submittedName>
        <fullName evidence="1">Uncharacterized protein</fullName>
    </submittedName>
</protein>